<dbReference type="EMBL" id="JBICBT010001381">
    <property type="protein sequence ID" value="KAL3070529.1"/>
    <property type="molecule type" value="Genomic_DNA"/>
</dbReference>
<keyword evidence="3" id="KW-1185">Reference proteome</keyword>
<gene>
    <name evidence="2" type="ORF">niasHT_032319</name>
</gene>
<proteinExistence type="predicted"/>
<dbReference type="AlphaFoldDB" id="A0ABD2HR58"/>
<dbReference type="InterPro" id="IPR037219">
    <property type="entry name" value="Peptidase_M41-like"/>
</dbReference>
<sequence>MAATAILREVEPSWRIPDCAEKWSVCECSRSGARVCLNDGPRGGSTAVTVIPSAGTLGETVCLSKSDQLTTSKDRLFGTIQSLFGGRIAEELWVGETKSQRPVHVTCKQAEKLAYFAAAKCDLDYQLGLITIPEGREPGPELKNKIDAAVQRILKQCKTDARECEKTV</sequence>
<comment type="caution">
    <text evidence="2">The sequence shown here is derived from an EMBL/GenBank/DDBJ whole genome shotgun (WGS) entry which is preliminary data.</text>
</comment>
<dbReference type="InterPro" id="IPR000642">
    <property type="entry name" value="Peptidase_M41"/>
</dbReference>
<organism evidence="2 3">
    <name type="scientific">Heterodera trifolii</name>
    <dbReference type="NCBI Taxonomy" id="157864"/>
    <lineage>
        <taxon>Eukaryota</taxon>
        <taxon>Metazoa</taxon>
        <taxon>Ecdysozoa</taxon>
        <taxon>Nematoda</taxon>
        <taxon>Chromadorea</taxon>
        <taxon>Rhabditida</taxon>
        <taxon>Tylenchina</taxon>
        <taxon>Tylenchomorpha</taxon>
        <taxon>Tylenchoidea</taxon>
        <taxon>Heteroderidae</taxon>
        <taxon>Heteroderinae</taxon>
        <taxon>Heterodera</taxon>
    </lineage>
</organism>
<evidence type="ECO:0000259" key="1">
    <source>
        <dbReference type="Pfam" id="PF01434"/>
    </source>
</evidence>
<evidence type="ECO:0000313" key="2">
    <source>
        <dbReference type="EMBL" id="KAL3070529.1"/>
    </source>
</evidence>
<name>A0ABD2HR58_9BILA</name>
<reference evidence="2 3" key="1">
    <citation type="submission" date="2024-10" db="EMBL/GenBank/DDBJ databases">
        <authorList>
            <person name="Kim D."/>
        </authorList>
    </citation>
    <scope>NUCLEOTIDE SEQUENCE [LARGE SCALE GENOMIC DNA]</scope>
    <source>
        <strain evidence="2">BH-2024</strain>
    </source>
</reference>
<dbReference type="Proteomes" id="UP001620626">
    <property type="component" value="Unassembled WGS sequence"/>
</dbReference>
<accession>A0ABD2HR58</accession>
<evidence type="ECO:0000313" key="3">
    <source>
        <dbReference type="Proteomes" id="UP001620626"/>
    </source>
</evidence>
<dbReference type="SUPFAM" id="SSF140990">
    <property type="entry name" value="FtsH protease domain-like"/>
    <property type="match status" value="1"/>
</dbReference>
<dbReference type="Pfam" id="PF01434">
    <property type="entry name" value="Peptidase_M41"/>
    <property type="match status" value="1"/>
</dbReference>
<dbReference type="Gene3D" id="1.20.58.760">
    <property type="entry name" value="Peptidase M41"/>
    <property type="match status" value="1"/>
</dbReference>
<feature type="domain" description="Peptidase M41" evidence="1">
    <location>
        <begin position="48"/>
        <end position="163"/>
    </location>
</feature>
<protein>
    <recommendedName>
        <fullName evidence="1">Peptidase M41 domain-containing protein</fullName>
    </recommendedName>
</protein>